<evidence type="ECO:0000313" key="3">
    <source>
        <dbReference type="Proteomes" id="UP000683436"/>
    </source>
</evidence>
<name>A0ABX8IQV5_9GAMM</name>
<evidence type="ECO:0000313" key="2">
    <source>
        <dbReference type="EMBL" id="QWV15480.1"/>
    </source>
</evidence>
<keyword evidence="3" id="KW-1185">Reference proteome</keyword>
<dbReference type="EMBL" id="CP076683">
    <property type="protein sequence ID" value="QWV15480.1"/>
    <property type="molecule type" value="Genomic_DNA"/>
</dbReference>
<organism evidence="2 3">
    <name type="scientific">Stutzerimonas zhaodongensis</name>
    <dbReference type="NCBI Taxonomy" id="1176257"/>
    <lineage>
        <taxon>Bacteria</taxon>
        <taxon>Pseudomonadati</taxon>
        <taxon>Pseudomonadota</taxon>
        <taxon>Gammaproteobacteria</taxon>
        <taxon>Pseudomonadales</taxon>
        <taxon>Pseudomonadaceae</taxon>
        <taxon>Stutzerimonas</taxon>
    </lineage>
</organism>
<gene>
    <name evidence="2" type="ORF">KQ248_12995</name>
</gene>
<proteinExistence type="predicted"/>
<dbReference type="Proteomes" id="UP000683436">
    <property type="component" value="Chromosome"/>
</dbReference>
<evidence type="ECO:0000256" key="1">
    <source>
        <dbReference type="SAM" id="MobiDB-lite"/>
    </source>
</evidence>
<protein>
    <submittedName>
        <fullName evidence="2">Helix-turn-helix domain-containing protein</fullName>
    </submittedName>
</protein>
<reference evidence="2 3" key="1">
    <citation type="submission" date="2021-06" db="EMBL/GenBank/DDBJ databases">
        <title>Microbial metabolic specificity influences pelagic lipid remineralization.</title>
        <authorList>
            <person name="Behrendt L."/>
            <person name="Hunter J.E."/>
            <person name="Alcolombri U."/>
            <person name="Smriga S."/>
            <person name="Mincer T."/>
            <person name="Lowenstein D.P."/>
            <person name="Peaudecerf F.J."/>
            <person name="Fernandez V.I."/>
            <person name="Fredricks H."/>
            <person name="Almblad H."/>
            <person name="Harrison J.J."/>
            <person name="Stocker R."/>
            <person name="Van Mooy B.A.S."/>
        </authorList>
    </citation>
    <scope>NUCLEOTIDE SEQUENCE [LARGE SCALE GENOMIC DNA]</scope>
    <source>
        <strain evidence="2 3">A252</strain>
    </source>
</reference>
<sequence length="151" mass="16136">MAGKPTKKSTAPFFKLERRLVQSPGYRSLSATARLVLVELMAQSNGKNNGDLSATRTMAKEWGIGSPATLQKALTELGNAGWIVQTRSSLFSRHGSRCALYALAWLRIDECPGKGLEVAPTNAPPRPLPTLLGSISSGSESEQGPVQKVNT</sequence>
<feature type="region of interest" description="Disordered" evidence="1">
    <location>
        <begin position="119"/>
        <end position="151"/>
    </location>
</feature>
<feature type="compositionally biased region" description="Low complexity" evidence="1">
    <location>
        <begin position="131"/>
        <end position="142"/>
    </location>
</feature>
<accession>A0ABX8IQV5</accession>